<reference evidence="1" key="1">
    <citation type="submission" date="2018-11" db="EMBL/GenBank/DDBJ databases">
        <title>The sequence and de novo assembly of Larimichthys crocea genome using PacBio and Hi-C technologies.</title>
        <authorList>
            <person name="Xu P."/>
            <person name="Chen B."/>
            <person name="Zhou Z."/>
            <person name="Ke Q."/>
            <person name="Wu Y."/>
            <person name="Bai H."/>
            <person name="Pu F."/>
        </authorList>
    </citation>
    <scope>NUCLEOTIDE SEQUENCE</scope>
    <source>
        <tissue evidence="1">Muscle</tissue>
    </source>
</reference>
<sequence length="421" mass="47407">MEMDDNSLQTSCCDTRWSQQLSGLPHKLLQRLMPFQREGVEFALSRNGRCMIADEMGLGKTVQAIAVAYAFRQEWPLLVVVPSSLKYPWIEELERWIPELQPGDINLVENKSHTMGISSSKVTVLGYGLLTTDARPLVECLSRQRFAVVVVDESHYLKSRNAARTKILVPLIQSAKRAILLTGTPALGRPEERSCRERNSVDKWKNPQSPDHKDTRFKRGFLAHTHEERLLGHRANSGLSSGFNTKVFCSAVQVDRHGNLLRSRYFGPRRQWDCRGASNLEELHQRLSQIMIRRLKAEVLTQLPPKIRQRIPFDLPKEAAKEASASFAEWERLMKGLGSGIGVTDNPFTQVMSLVTQMYKQTAVAKAGAVKDYIKMMLEAEQLKFLVFAHHLTMLQACTEAVIEAKVTPGGLQATGSSKAR</sequence>
<accession>A0ACD3QX49</accession>
<dbReference type="Proteomes" id="UP000793456">
    <property type="component" value="Chromosome XIII"/>
</dbReference>
<comment type="caution">
    <text evidence="1">The sequence shown here is derived from an EMBL/GenBank/DDBJ whole genome shotgun (WGS) entry which is preliminary data.</text>
</comment>
<gene>
    <name evidence="1" type="ORF">E3U43_019094</name>
</gene>
<keyword evidence="2" id="KW-1185">Reference proteome</keyword>
<organism evidence="1 2">
    <name type="scientific">Larimichthys crocea</name>
    <name type="common">Large yellow croaker</name>
    <name type="synonym">Pseudosciaena crocea</name>
    <dbReference type="NCBI Taxonomy" id="215358"/>
    <lineage>
        <taxon>Eukaryota</taxon>
        <taxon>Metazoa</taxon>
        <taxon>Chordata</taxon>
        <taxon>Craniata</taxon>
        <taxon>Vertebrata</taxon>
        <taxon>Euteleostomi</taxon>
        <taxon>Actinopterygii</taxon>
        <taxon>Neopterygii</taxon>
        <taxon>Teleostei</taxon>
        <taxon>Neoteleostei</taxon>
        <taxon>Acanthomorphata</taxon>
        <taxon>Eupercaria</taxon>
        <taxon>Sciaenidae</taxon>
        <taxon>Larimichthys</taxon>
    </lineage>
</organism>
<evidence type="ECO:0000313" key="1">
    <source>
        <dbReference type="EMBL" id="TMS11703.1"/>
    </source>
</evidence>
<protein>
    <submittedName>
        <fullName evidence="1">Uncharacterized protein</fullName>
    </submittedName>
</protein>
<evidence type="ECO:0000313" key="2">
    <source>
        <dbReference type="Proteomes" id="UP000793456"/>
    </source>
</evidence>
<dbReference type="EMBL" id="CM011686">
    <property type="protein sequence ID" value="TMS11703.1"/>
    <property type="molecule type" value="Genomic_DNA"/>
</dbReference>
<proteinExistence type="predicted"/>
<name>A0ACD3QX49_LARCR</name>